<dbReference type="GO" id="GO:0004806">
    <property type="term" value="F:triacylglycerol lipase activity"/>
    <property type="evidence" value="ECO:0007669"/>
    <property type="project" value="TreeGrafter"/>
</dbReference>
<evidence type="ECO:0000256" key="1">
    <source>
        <dbReference type="ARBA" id="ARBA00038464"/>
    </source>
</evidence>
<dbReference type="PANTHER" id="PTHR23509:SF7">
    <property type="entry name" value="PHOSPHOLIPASE DDHD2"/>
    <property type="match status" value="1"/>
</dbReference>
<dbReference type="PROSITE" id="PS50918">
    <property type="entry name" value="WWE"/>
    <property type="match status" value="1"/>
</dbReference>
<keyword evidence="5" id="KW-1185">Reference proteome</keyword>
<comment type="similarity">
    <text evidence="1">Belongs to the PA-PLA1 family.</text>
</comment>
<dbReference type="Proteomes" id="UP000472262">
    <property type="component" value="Unassembled WGS sequence"/>
</dbReference>
<dbReference type="InterPro" id="IPR058055">
    <property type="entry name" value="PA-PLA1"/>
</dbReference>
<dbReference type="InterPro" id="IPR004177">
    <property type="entry name" value="DDHD_dom"/>
</dbReference>
<evidence type="ECO:0000259" key="2">
    <source>
        <dbReference type="PROSITE" id="PS50918"/>
    </source>
</evidence>
<dbReference type="Pfam" id="PF02825">
    <property type="entry name" value="WWE"/>
    <property type="match status" value="1"/>
</dbReference>
<gene>
    <name evidence="4" type="primary">LOC107586212</name>
</gene>
<dbReference type="PROSITE" id="PS51043">
    <property type="entry name" value="DDHD"/>
    <property type="match status" value="1"/>
</dbReference>
<dbReference type="GO" id="GO:0030134">
    <property type="term" value="C:COPII-coated ER to Golgi transport vesicle"/>
    <property type="evidence" value="ECO:0007669"/>
    <property type="project" value="TreeGrafter"/>
</dbReference>
<reference evidence="4" key="2">
    <citation type="submission" date="2025-09" db="UniProtKB">
        <authorList>
            <consortium name="Ensembl"/>
        </authorList>
    </citation>
    <scope>IDENTIFICATION</scope>
</reference>
<sequence>MNVVEPYEPVQHHWFYNQQVDSKDSWQPFSREDSQRLEDAYSRVGKCEKDEVVVATDGRRYDVRLRERKRYSVYWEQKPAEVKRCSWFHKDSKDMTYTPYSEELSDILEDAYMIAVTLDEWKQNLELPTGETVILHNPKLMMQYPSSCKDFPASTNERTQPRTLKRGIENIPVEIPEGEPEIVDHLVFMVHGIGPACDIRFRGIVQCVNEFRIASNSLIKSHFRQSEDLCIIRRVDYLPVNWHKVLHGESTGVDKDIERITLPSISRLRQFSNDTVLDLFFYNSATYCQTMVDTVASEINRLHSLFLQRHPHFTGHVSLVGHGLGSLILFDLLTNQETDADGKPHEDAHVDTGFFCPESHIKNTTLQFFIFTLLIPTKPFQMLCSEKDLKDVGIPLGPRKKIMNCVKKWKVIMEIPYSPLFKGAQNILKIQSSLLFKLQLPNNSFFIPQVSIDYPQLAFHPQALFAMGSPIGMFLTVRGLKRIDSNYSFPTCKSFYNIFHPFDPVAYRIEPMILPQDVDLPPMLIPHHKGRKRMHLELKEGLTRVSSDLLGSLRMVWQSISQVPSPALAEGGISSMTPTDEKERNFTKVGMLNRGRRIDFVLQETPIESFNEYLFAIQSHLCYWESEDTALLVLREIYGNIPMRNALS</sequence>
<protein>
    <submittedName>
        <fullName evidence="4">DDHD domain containing 2</fullName>
    </submittedName>
</protein>
<dbReference type="GO" id="GO:0004620">
    <property type="term" value="F:phospholipase activity"/>
    <property type="evidence" value="ECO:0007669"/>
    <property type="project" value="TreeGrafter"/>
</dbReference>
<evidence type="ECO:0000259" key="3">
    <source>
        <dbReference type="PROSITE" id="PS51043"/>
    </source>
</evidence>
<name>A0A672S028_SINGR</name>
<dbReference type="AlphaFoldDB" id="A0A672S028"/>
<dbReference type="GO" id="GO:0046872">
    <property type="term" value="F:metal ion binding"/>
    <property type="evidence" value="ECO:0007669"/>
    <property type="project" value="InterPro"/>
</dbReference>
<dbReference type="SMART" id="SM01127">
    <property type="entry name" value="DDHD"/>
    <property type="match status" value="1"/>
</dbReference>
<dbReference type="Gene3D" id="1.10.150.50">
    <property type="entry name" value="Transcription Factor, Ets-1"/>
    <property type="match status" value="1"/>
</dbReference>
<dbReference type="Ensembl" id="ENSSGRT00000101174.1">
    <property type="protein sequence ID" value="ENSSGRP00000095071.1"/>
    <property type="gene ID" value="ENSSGRG00000047469.1"/>
</dbReference>
<evidence type="ECO:0000313" key="5">
    <source>
        <dbReference type="Proteomes" id="UP000472262"/>
    </source>
</evidence>
<dbReference type="InterPro" id="IPR057825">
    <property type="entry name" value="WWE_SEC23-DDH2"/>
</dbReference>
<organism evidence="4 5">
    <name type="scientific">Sinocyclocheilus grahami</name>
    <name type="common">Dianchi golden-line fish</name>
    <name type="synonym">Barbus grahami</name>
    <dbReference type="NCBI Taxonomy" id="75366"/>
    <lineage>
        <taxon>Eukaryota</taxon>
        <taxon>Metazoa</taxon>
        <taxon>Chordata</taxon>
        <taxon>Craniata</taxon>
        <taxon>Vertebrata</taxon>
        <taxon>Euteleostomi</taxon>
        <taxon>Actinopterygii</taxon>
        <taxon>Neopterygii</taxon>
        <taxon>Teleostei</taxon>
        <taxon>Ostariophysi</taxon>
        <taxon>Cypriniformes</taxon>
        <taxon>Cyprinidae</taxon>
        <taxon>Cyprininae</taxon>
        <taxon>Sinocyclocheilus</taxon>
    </lineage>
</organism>
<feature type="domain" description="DDHD" evidence="3">
    <location>
        <begin position="457"/>
        <end position="639"/>
    </location>
</feature>
<dbReference type="Pfam" id="PF23464">
    <property type="entry name" value="WWE_3"/>
    <property type="match status" value="1"/>
</dbReference>
<accession>A0A672S028</accession>
<dbReference type="Pfam" id="PF02862">
    <property type="entry name" value="DDHD"/>
    <property type="match status" value="2"/>
</dbReference>
<dbReference type="InterPro" id="IPR013761">
    <property type="entry name" value="SAM/pointed_sf"/>
</dbReference>
<reference evidence="4" key="1">
    <citation type="submission" date="2025-08" db="UniProtKB">
        <authorList>
            <consortium name="Ensembl"/>
        </authorList>
    </citation>
    <scope>IDENTIFICATION</scope>
</reference>
<proteinExistence type="inferred from homology"/>
<dbReference type="InterPro" id="IPR004170">
    <property type="entry name" value="WWE_dom"/>
</dbReference>
<evidence type="ECO:0000313" key="4">
    <source>
        <dbReference type="Ensembl" id="ENSSGRP00000095071.1"/>
    </source>
</evidence>
<feature type="domain" description="WWE" evidence="2">
    <location>
        <begin position="1"/>
        <end position="84"/>
    </location>
</feature>
<dbReference type="PANTHER" id="PTHR23509">
    <property type="entry name" value="PA-PL1 PHOSPHOLIPASE FAMILY"/>
    <property type="match status" value="1"/>
</dbReference>